<keyword evidence="3 5" id="KW-0131">Cell cycle</keyword>
<dbReference type="Gene3D" id="3.30.110.150">
    <property type="entry name" value="SepF-like protein"/>
    <property type="match status" value="1"/>
</dbReference>
<keyword evidence="7" id="KW-1185">Reference proteome</keyword>
<dbReference type="GO" id="GO:0005737">
    <property type="term" value="C:cytoplasm"/>
    <property type="evidence" value="ECO:0007669"/>
    <property type="project" value="UniProtKB-SubCell"/>
</dbReference>
<comment type="subcellular location">
    <subcellularLocation>
        <location evidence="5">Cytoplasm</location>
    </subcellularLocation>
    <text evidence="5">Localizes to the division site, in a FtsZ-dependent manner.</text>
</comment>
<dbReference type="HAMAP" id="MF_01197">
    <property type="entry name" value="SepF"/>
    <property type="match status" value="1"/>
</dbReference>
<sequence>MGQEIIKEEYTMGLKGLLTRTVNFLGGGEEEEFETDGYGYETEADDKEVQKPSQTRNVSLGATGIGRSGYVSRREEPLKMVVVEPEVFEDSKVIVDHLRARTPVIINFEATEQKIKERVNDYVSGATYAVDGRIRSVGKNILVCVPENIEIDNSKPDFKVSKLNWSAPDVQDPQ</sequence>
<dbReference type="Pfam" id="PF04472">
    <property type="entry name" value="SepF"/>
    <property type="match status" value="1"/>
</dbReference>
<dbReference type="GO" id="GO:0000917">
    <property type="term" value="P:division septum assembly"/>
    <property type="evidence" value="ECO:0007669"/>
    <property type="project" value="UniProtKB-KW"/>
</dbReference>
<comment type="subunit">
    <text evidence="5">Homodimer. Interacts with FtsZ.</text>
</comment>
<dbReference type="AlphaFoldDB" id="A0A134CJ62"/>
<evidence type="ECO:0000256" key="4">
    <source>
        <dbReference type="ARBA" id="ARBA00044936"/>
    </source>
</evidence>
<proteinExistence type="inferred from homology"/>
<accession>A0A134CJ62</accession>
<organism evidence="6 7">
    <name type="scientific">Megasphaera hutchinsoni</name>
    <dbReference type="NCBI Taxonomy" id="1588748"/>
    <lineage>
        <taxon>Bacteria</taxon>
        <taxon>Bacillati</taxon>
        <taxon>Bacillota</taxon>
        <taxon>Negativicutes</taxon>
        <taxon>Veillonellales</taxon>
        <taxon>Veillonellaceae</taxon>
        <taxon>Megasphaera</taxon>
    </lineage>
</organism>
<evidence type="ECO:0000256" key="1">
    <source>
        <dbReference type="ARBA" id="ARBA00022618"/>
    </source>
</evidence>
<comment type="function">
    <text evidence="4 5">Cell division protein that is part of the divisome complex and is recruited early to the Z-ring. Probably stimulates Z-ring formation, perhaps through the cross-linking of FtsZ protofilaments. Its function overlaps with FtsA.</text>
</comment>
<evidence type="ECO:0000256" key="3">
    <source>
        <dbReference type="ARBA" id="ARBA00023306"/>
    </source>
</evidence>
<dbReference type="InterPro" id="IPR007561">
    <property type="entry name" value="Cell_div_SepF/SepF-rel"/>
</dbReference>
<comment type="similarity">
    <text evidence="5">Belongs to the SepF family.</text>
</comment>
<evidence type="ECO:0000256" key="5">
    <source>
        <dbReference type="HAMAP-Rule" id="MF_01197"/>
    </source>
</evidence>
<evidence type="ECO:0000313" key="6">
    <source>
        <dbReference type="EMBL" id="KXB92261.1"/>
    </source>
</evidence>
<dbReference type="Proteomes" id="UP000070160">
    <property type="component" value="Unassembled WGS sequence"/>
</dbReference>
<dbReference type="GO" id="GO:0043093">
    <property type="term" value="P:FtsZ-dependent cytokinesis"/>
    <property type="evidence" value="ECO:0007669"/>
    <property type="project" value="UniProtKB-UniRule"/>
</dbReference>
<protein>
    <recommendedName>
        <fullName evidence="5">Cell division protein SepF</fullName>
    </recommendedName>
</protein>
<evidence type="ECO:0000256" key="2">
    <source>
        <dbReference type="ARBA" id="ARBA00023210"/>
    </source>
</evidence>
<gene>
    <name evidence="5" type="primary">sepF</name>
    <name evidence="6" type="ORF">HMPREF3182_00587</name>
</gene>
<comment type="caution">
    <text evidence="6">The sequence shown here is derived from an EMBL/GenBank/DDBJ whole genome shotgun (WGS) entry which is preliminary data.</text>
</comment>
<dbReference type="STRING" id="1588748.HMPREF3182_00587"/>
<dbReference type="InterPro" id="IPR023052">
    <property type="entry name" value="Cell_div_SepF"/>
</dbReference>
<dbReference type="InterPro" id="IPR038594">
    <property type="entry name" value="SepF-like_sf"/>
</dbReference>
<name>A0A134CJ62_9FIRM</name>
<dbReference type="PANTHER" id="PTHR35798">
    <property type="entry name" value="CELL DIVISION PROTEIN SEPF"/>
    <property type="match status" value="1"/>
</dbReference>
<dbReference type="PANTHER" id="PTHR35798:SF1">
    <property type="entry name" value="CELL DIVISION PROTEIN SEPF"/>
    <property type="match status" value="1"/>
</dbReference>
<keyword evidence="1 5" id="KW-0132">Cell division</keyword>
<dbReference type="PATRIC" id="fig|1588748.3.peg.557"/>
<evidence type="ECO:0000313" key="7">
    <source>
        <dbReference type="Proteomes" id="UP000070160"/>
    </source>
</evidence>
<dbReference type="EMBL" id="LSDT01000017">
    <property type="protein sequence ID" value="KXB92261.1"/>
    <property type="molecule type" value="Genomic_DNA"/>
</dbReference>
<keyword evidence="5" id="KW-0963">Cytoplasm</keyword>
<keyword evidence="2 5" id="KW-0717">Septation</keyword>
<reference evidence="7" key="1">
    <citation type="submission" date="2016-01" db="EMBL/GenBank/DDBJ databases">
        <authorList>
            <person name="Mitreva M."/>
            <person name="Pepin K.H."/>
            <person name="Mihindukulasuriya K.A."/>
            <person name="Fulton R."/>
            <person name="Fronick C."/>
            <person name="O'Laughlin M."/>
            <person name="Miner T."/>
            <person name="Herter B."/>
            <person name="Rosa B.A."/>
            <person name="Cordes M."/>
            <person name="Tomlinson C."/>
            <person name="Wollam A."/>
            <person name="Palsikar V.B."/>
            <person name="Mardis E.R."/>
            <person name="Wilson R.K."/>
        </authorList>
    </citation>
    <scope>NUCLEOTIDE SEQUENCE [LARGE SCALE GENOMIC DNA]</scope>
    <source>
        <strain evidence="7">KA00182</strain>
    </source>
</reference>